<feature type="domain" description="HTH luxR-type" evidence="6">
    <location>
        <begin position="154"/>
        <end position="219"/>
    </location>
</feature>
<evidence type="ECO:0000313" key="8">
    <source>
        <dbReference type="EMBL" id="NEW72482.1"/>
    </source>
</evidence>
<name>A0A6G4AGW2_9ACTN</name>
<dbReference type="SMART" id="SM00421">
    <property type="entry name" value="HTH_LUXR"/>
    <property type="match status" value="1"/>
</dbReference>
<evidence type="ECO:0000256" key="5">
    <source>
        <dbReference type="PROSITE-ProRule" id="PRU00169"/>
    </source>
</evidence>
<dbReference type="GO" id="GO:0003677">
    <property type="term" value="F:DNA binding"/>
    <property type="evidence" value="ECO:0007669"/>
    <property type="project" value="UniProtKB-KW"/>
</dbReference>
<dbReference type="PROSITE" id="PS50043">
    <property type="entry name" value="HTH_LUXR_2"/>
    <property type="match status" value="1"/>
</dbReference>
<evidence type="ECO:0000256" key="4">
    <source>
        <dbReference type="ARBA" id="ARBA00023163"/>
    </source>
</evidence>
<dbReference type="Gene3D" id="3.40.50.2300">
    <property type="match status" value="1"/>
</dbReference>
<dbReference type="AlphaFoldDB" id="A0A6G4AGW2"/>
<dbReference type="PROSITE" id="PS50110">
    <property type="entry name" value="RESPONSE_REGULATORY"/>
    <property type="match status" value="1"/>
</dbReference>
<dbReference type="CDD" id="cd17535">
    <property type="entry name" value="REC_NarL-like"/>
    <property type="match status" value="1"/>
</dbReference>
<feature type="domain" description="Response regulatory" evidence="7">
    <location>
        <begin position="4"/>
        <end position="124"/>
    </location>
</feature>
<dbReference type="PANTHER" id="PTHR43214:SF24">
    <property type="entry name" value="TRANSCRIPTIONAL REGULATORY PROTEIN NARL-RELATED"/>
    <property type="match status" value="1"/>
</dbReference>
<sequence>MTIKVIIVDDQAMVRAGFAALLAAQSDIDVVGEAPDGREGVAVSRRSHPDVVLMDVRMPEMDGLEAARQLLDPPRGVTHRPKVLMLTTFDVDDYVYEALRAGASGFLLKDAPPADLISAVRVVAAGEALLAPSVTRRLIADFARQRPAPRRDGPALRRSGLTPRETEVLELIARGLSNQEIAESLVLAEQTVKTHIGRVLAKLGLRDRAQAVIFAYESGLVTPGQ</sequence>
<dbReference type="GO" id="GO:0006355">
    <property type="term" value="P:regulation of DNA-templated transcription"/>
    <property type="evidence" value="ECO:0007669"/>
    <property type="project" value="InterPro"/>
</dbReference>
<keyword evidence="9" id="KW-1185">Reference proteome</keyword>
<dbReference type="InterPro" id="IPR011006">
    <property type="entry name" value="CheY-like_superfamily"/>
</dbReference>
<protein>
    <submittedName>
        <fullName evidence="8">Response regulator transcription factor</fullName>
    </submittedName>
</protein>
<proteinExistence type="predicted"/>
<dbReference type="Proteomes" id="UP000476310">
    <property type="component" value="Unassembled WGS sequence"/>
</dbReference>
<evidence type="ECO:0000256" key="2">
    <source>
        <dbReference type="ARBA" id="ARBA00023015"/>
    </source>
</evidence>
<comment type="caution">
    <text evidence="8">The sequence shown here is derived from an EMBL/GenBank/DDBJ whole genome shotgun (WGS) entry which is preliminary data.</text>
</comment>
<evidence type="ECO:0000313" key="9">
    <source>
        <dbReference type="Proteomes" id="UP000476310"/>
    </source>
</evidence>
<keyword evidence="3" id="KW-0238">DNA-binding</keyword>
<gene>
    <name evidence="8" type="ORF">G4H13_19235</name>
</gene>
<evidence type="ECO:0000256" key="3">
    <source>
        <dbReference type="ARBA" id="ARBA00023125"/>
    </source>
</evidence>
<keyword evidence="4" id="KW-0804">Transcription</keyword>
<dbReference type="CDD" id="cd06170">
    <property type="entry name" value="LuxR_C_like"/>
    <property type="match status" value="1"/>
</dbReference>
<dbReference type="SUPFAM" id="SSF52172">
    <property type="entry name" value="CheY-like"/>
    <property type="match status" value="1"/>
</dbReference>
<reference evidence="8" key="1">
    <citation type="submission" date="2020-02" db="EMBL/GenBank/DDBJ databases">
        <title>A new Streptomyces sp. for controlling soil-borne diseases.</title>
        <authorList>
            <person name="Li X."/>
            <person name="Tian Y."/>
            <person name="Gao K."/>
        </authorList>
    </citation>
    <scope>NUCLEOTIDE SEQUENCE [LARGE SCALE GENOMIC DNA]</scope>
    <source>
        <strain evidence="8">0250</strain>
    </source>
</reference>
<organism evidence="8 9">
    <name type="scientific">Streptomyces rhizosphaericus</name>
    <dbReference type="NCBI Taxonomy" id="114699"/>
    <lineage>
        <taxon>Bacteria</taxon>
        <taxon>Bacillati</taxon>
        <taxon>Actinomycetota</taxon>
        <taxon>Actinomycetes</taxon>
        <taxon>Kitasatosporales</taxon>
        <taxon>Streptomycetaceae</taxon>
        <taxon>Streptomyces</taxon>
        <taxon>Streptomyces violaceusniger group</taxon>
    </lineage>
</organism>
<dbReference type="PROSITE" id="PS00622">
    <property type="entry name" value="HTH_LUXR_1"/>
    <property type="match status" value="1"/>
</dbReference>
<evidence type="ECO:0000259" key="7">
    <source>
        <dbReference type="PROSITE" id="PS50110"/>
    </source>
</evidence>
<keyword evidence="2" id="KW-0805">Transcription regulation</keyword>
<dbReference type="Pfam" id="PF00072">
    <property type="entry name" value="Response_reg"/>
    <property type="match status" value="1"/>
</dbReference>
<dbReference type="InterPro" id="IPR058245">
    <property type="entry name" value="NreC/VraR/RcsB-like_REC"/>
</dbReference>
<evidence type="ECO:0000256" key="1">
    <source>
        <dbReference type="ARBA" id="ARBA00022553"/>
    </source>
</evidence>
<dbReference type="PRINTS" id="PR00038">
    <property type="entry name" value="HTHLUXR"/>
</dbReference>
<dbReference type="InterPro" id="IPR001789">
    <property type="entry name" value="Sig_transdc_resp-reg_receiver"/>
</dbReference>
<evidence type="ECO:0000259" key="6">
    <source>
        <dbReference type="PROSITE" id="PS50043"/>
    </source>
</evidence>
<dbReference type="EMBL" id="JAAIKT010000022">
    <property type="protein sequence ID" value="NEW72482.1"/>
    <property type="molecule type" value="Genomic_DNA"/>
</dbReference>
<dbReference type="Pfam" id="PF00196">
    <property type="entry name" value="GerE"/>
    <property type="match status" value="1"/>
</dbReference>
<dbReference type="PANTHER" id="PTHR43214">
    <property type="entry name" value="TWO-COMPONENT RESPONSE REGULATOR"/>
    <property type="match status" value="1"/>
</dbReference>
<dbReference type="GO" id="GO:0000160">
    <property type="term" value="P:phosphorelay signal transduction system"/>
    <property type="evidence" value="ECO:0007669"/>
    <property type="project" value="InterPro"/>
</dbReference>
<dbReference type="InterPro" id="IPR039420">
    <property type="entry name" value="WalR-like"/>
</dbReference>
<accession>A0A6G4AGW2</accession>
<dbReference type="InterPro" id="IPR000792">
    <property type="entry name" value="Tscrpt_reg_LuxR_C"/>
</dbReference>
<keyword evidence="1 5" id="KW-0597">Phosphoprotein</keyword>
<feature type="modified residue" description="4-aspartylphosphate" evidence="5">
    <location>
        <position position="55"/>
    </location>
</feature>
<dbReference type="SMART" id="SM00448">
    <property type="entry name" value="REC"/>
    <property type="match status" value="1"/>
</dbReference>
<dbReference type="RefSeq" id="WP_138915858.1">
    <property type="nucleotide sequence ID" value="NZ_JAAIKT010000022.1"/>
</dbReference>